<dbReference type="RefSeq" id="WP_263734566.1">
    <property type="nucleotide sequence ID" value="NZ_JAOWKY010000002.1"/>
</dbReference>
<evidence type="ECO:0000256" key="1">
    <source>
        <dbReference type="ARBA" id="ARBA00010928"/>
    </source>
</evidence>
<keyword evidence="2" id="KW-0560">Oxidoreductase</keyword>
<evidence type="ECO:0000256" key="2">
    <source>
        <dbReference type="ARBA" id="ARBA00023002"/>
    </source>
</evidence>
<dbReference type="PANTHER" id="PTHR22604:SF105">
    <property type="entry name" value="TRANS-1,2-DIHYDROBENZENE-1,2-DIOL DEHYDROGENASE"/>
    <property type="match status" value="1"/>
</dbReference>
<comment type="caution">
    <text evidence="4">The sequence shown here is derived from an EMBL/GenBank/DDBJ whole genome shotgun (WGS) entry which is preliminary data.</text>
</comment>
<dbReference type="InterPro" id="IPR050984">
    <property type="entry name" value="Gfo/Idh/MocA_domain"/>
</dbReference>
<dbReference type="EMBL" id="JAOWKY010000002">
    <property type="protein sequence ID" value="MCV2868905.1"/>
    <property type="molecule type" value="Genomic_DNA"/>
</dbReference>
<protein>
    <submittedName>
        <fullName evidence="4">Gfo/Idh/MocA family oxidoreductase</fullName>
    </submittedName>
</protein>
<dbReference type="Gene3D" id="3.40.50.720">
    <property type="entry name" value="NAD(P)-binding Rossmann-like Domain"/>
    <property type="match status" value="1"/>
</dbReference>
<dbReference type="Gene3D" id="3.30.360.10">
    <property type="entry name" value="Dihydrodipicolinate Reductase, domain 2"/>
    <property type="match status" value="1"/>
</dbReference>
<dbReference type="Proteomes" id="UP001652542">
    <property type="component" value="Unassembled WGS sequence"/>
</dbReference>
<feature type="domain" description="Gfo/Idh/MocA-like oxidoreductase N-terminal" evidence="3">
    <location>
        <begin position="2"/>
        <end position="117"/>
    </location>
</feature>
<sequence>MRLGIVGTGRMASEVARAATHVPGLEVSAVLSRSADRAREFCDRFAPKAQAEQDMDAFLRAVDAVYVATPPDSHASCLNGAISRKVPVLCEKPLAPSASACRDVLSRAQGEGVLVMEAIWTLALPAYRALRDLVREKGGLGVGTQLFFDFSMPLIAAEDAHYFSPRQGGVLLDRAVYGYAAAISVNGPVRHQQAHVTRRADGLDTSADLRLTHEEGGTSFITLSFDRLGPNRLDVATGQGLAGVGPGSLACEVLSWKAADRSAPIAGHGEGGGLKARLRSMSLLRAIKARAPAGGRFMGYGASRFCPILIEFMRAVESGKAESDLVPHALSQSIADLTQAARQVAECTGGDGALE</sequence>
<dbReference type="PANTHER" id="PTHR22604">
    <property type="entry name" value="OXIDOREDUCTASES"/>
    <property type="match status" value="1"/>
</dbReference>
<proteinExistence type="inferred from homology"/>
<dbReference type="SUPFAM" id="SSF55347">
    <property type="entry name" value="Glyceraldehyde-3-phosphate dehydrogenase-like, C-terminal domain"/>
    <property type="match status" value="1"/>
</dbReference>
<dbReference type="InterPro" id="IPR000683">
    <property type="entry name" value="Gfo/Idh/MocA-like_OxRdtase_N"/>
</dbReference>
<gene>
    <name evidence="4" type="ORF">OEW28_09715</name>
</gene>
<dbReference type="SUPFAM" id="SSF51735">
    <property type="entry name" value="NAD(P)-binding Rossmann-fold domains"/>
    <property type="match status" value="1"/>
</dbReference>
<evidence type="ECO:0000259" key="3">
    <source>
        <dbReference type="Pfam" id="PF01408"/>
    </source>
</evidence>
<name>A0ABT2ZCN5_9RHOB</name>
<comment type="similarity">
    <text evidence="1">Belongs to the Gfo/Idh/MocA family.</text>
</comment>
<accession>A0ABT2ZCN5</accession>
<evidence type="ECO:0000313" key="5">
    <source>
        <dbReference type="Proteomes" id="UP001652542"/>
    </source>
</evidence>
<evidence type="ECO:0000313" key="4">
    <source>
        <dbReference type="EMBL" id="MCV2868905.1"/>
    </source>
</evidence>
<keyword evidence="5" id="KW-1185">Reference proteome</keyword>
<dbReference type="Pfam" id="PF01408">
    <property type="entry name" value="GFO_IDH_MocA"/>
    <property type="match status" value="1"/>
</dbReference>
<reference evidence="4 5" key="1">
    <citation type="submission" date="2022-10" db="EMBL/GenBank/DDBJ databases">
        <title>Defluviimonas sp. nov., isolated from ocean surface water.</title>
        <authorList>
            <person name="He W."/>
            <person name="Wang L."/>
            <person name="Zhang D.-F."/>
        </authorList>
    </citation>
    <scope>NUCLEOTIDE SEQUENCE [LARGE SCALE GENOMIC DNA]</scope>
    <source>
        <strain evidence="4 5">WL0002</strain>
    </source>
</reference>
<organism evidence="4 5">
    <name type="scientific">Albidovulum marisflavi</name>
    <dbReference type="NCBI Taxonomy" id="2984159"/>
    <lineage>
        <taxon>Bacteria</taxon>
        <taxon>Pseudomonadati</taxon>
        <taxon>Pseudomonadota</taxon>
        <taxon>Alphaproteobacteria</taxon>
        <taxon>Rhodobacterales</taxon>
        <taxon>Paracoccaceae</taxon>
        <taxon>Albidovulum</taxon>
    </lineage>
</organism>
<dbReference type="InterPro" id="IPR036291">
    <property type="entry name" value="NAD(P)-bd_dom_sf"/>
</dbReference>